<feature type="binding site" evidence="2">
    <location>
        <position position="174"/>
    </location>
    <ligand>
        <name>a divalent metal cation</name>
        <dbReference type="ChEBI" id="CHEBI:60240"/>
        <label>2</label>
    </ligand>
</feature>
<dbReference type="GO" id="GO:0016788">
    <property type="term" value="F:hydrolase activity, acting on ester bonds"/>
    <property type="evidence" value="ECO:0007669"/>
    <property type="project" value="InterPro"/>
</dbReference>
<dbReference type="AlphaFoldDB" id="A0A9E2KJX2"/>
<sequence>MSERFAGPIFDTHAHYSSRAFDADRDALLARLPEQGVVGICEQATHSGDAPRCLELAHRYPWVWAAVGIHPESLLPAVDCGPDGPAPTISVYGGDWAAEMKALEPYYDDPRVVAVGECGLDYHWPVPKDAQLALFEAEIRLALELDKPIIVHDRQAHADVYALLKQYRPKGIVHCYSGSAEDAVLLAKQGLFIGFGGASTFRGAKRAAKAIEALPLEAILLETDCPYMAPEPLRGRRCDSSMIRYVGEFIAARKGLEPKDVFEQTAENARRAFGLE</sequence>
<feature type="binding site" evidence="2">
    <location>
        <position position="224"/>
    </location>
    <ligand>
        <name>a divalent metal cation</name>
        <dbReference type="ChEBI" id="CHEBI:60240"/>
        <label>1</label>
    </ligand>
</feature>
<feature type="binding site" evidence="2">
    <location>
        <position position="117"/>
    </location>
    <ligand>
        <name>a divalent metal cation</name>
        <dbReference type="ChEBI" id="CHEBI:60240"/>
        <label>1</label>
    </ligand>
</feature>
<reference evidence="3" key="2">
    <citation type="submission" date="2021-04" db="EMBL/GenBank/DDBJ databases">
        <authorList>
            <person name="Gilroy R."/>
        </authorList>
    </citation>
    <scope>NUCLEOTIDE SEQUENCE</scope>
    <source>
        <strain evidence="3">742</strain>
    </source>
</reference>
<dbReference type="Proteomes" id="UP000824178">
    <property type="component" value="Unassembled WGS sequence"/>
</dbReference>
<comment type="caution">
    <text evidence="3">The sequence shown here is derived from an EMBL/GenBank/DDBJ whole genome shotgun (WGS) entry which is preliminary data.</text>
</comment>
<dbReference type="PIRSF" id="PIRSF005902">
    <property type="entry name" value="DNase_TatD"/>
    <property type="match status" value="1"/>
</dbReference>
<evidence type="ECO:0000313" key="3">
    <source>
        <dbReference type="EMBL" id="MBU3819396.1"/>
    </source>
</evidence>
<dbReference type="GO" id="GO:0005829">
    <property type="term" value="C:cytosol"/>
    <property type="evidence" value="ECO:0007669"/>
    <property type="project" value="TreeGrafter"/>
</dbReference>
<dbReference type="InterPro" id="IPR018228">
    <property type="entry name" value="DNase_TatD-rel_CS"/>
</dbReference>
<dbReference type="PANTHER" id="PTHR46124">
    <property type="entry name" value="D-AMINOACYL-TRNA DEACYLASE"/>
    <property type="match status" value="1"/>
</dbReference>
<dbReference type="CDD" id="cd01310">
    <property type="entry name" value="TatD_DNAse"/>
    <property type="match status" value="1"/>
</dbReference>
<proteinExistence type="predicted"/>
<organism evidence="3 4">
    <name type="scientific">Candidatus Faecalibacterium intestinavium</name>
    <dbReference type="NCBI Taxonomy" id="2838580"/>
    <lineage>
        <taxon>Bacteria</taxon>
        <taxon>Bacillati</taxon>
        <taxon>Bacillota</taxon>
        <taxon>Clostridia</taxon>
        <taxon>Eubacteriales</taxon>
        <taxon>Oscillospiraceae</taxon>
        <taxon>Faecalibacterium</taxon>
    </lineage>
</organism>
<dbReference type="EMBL" id="JAHLFH010000064">
    <property type="protein sequence ID" value="MBU3819396.1"/>
    <property type="molecule type" value="Genomic_DNA"/>
</dbReference>
<dbReference type="InterPro" id="IPR032466">
    <property type="entry name" value="Metal_Hydrolase"/>
</dbReference>
<feature type="binding site" evidence="2">
    <location>
        <position position="15"/>
    </location>
    <ligand>
        <name>a divalent metal cation</name>
        <dbReference type="ChEBI" id="CHEBI:60240"/>
        <label>1</label>
    </ligand>
</feature>
<feature type="binding site" evidence="2">
    <location>
        <position position="152"/>
    </location>
    <ligand>
        <name>a divalent metal cation</name>
        <dbReference type="ChEBI" id="CHEBI:60240"/>
        <label>2</label>
    </ligand>
</feature>
<evidence type="ECO:0000313" key="4">
    <source>
        <dbReference type="Proteomes" id="UP000824178"/>
    </source>
</evidence>
<evidence type="ECO:0000256" key="1">
    <source>
        <dbReference type="ARBA" id="ARBA00022801"/>
    </source>
</evidence>
<evidence type="ECO:0000256" key="2">
    <source>
        <dbReference type="PIRSR" id="PIRSR005902-1"/>
    </source>
</evidence>
<dbReference type="SUPFAM" id="SSF51556">
    <property type="entry name" value="Metallo-dependent hydrolases"/>
    <property type="match status" value="1"/>
</dbReference>
<protein>
    <submittedName>
        <fullName evidence="3">TatD family hydrolase</fullName>
    </submittedName>
</protein>
<feature type="binding site" evidence="2">
    <location>
        <position position="13"/>
    </location>
    <ligand>
        <name>a divalent metal cation</name>
        <dbReference type="ChEBI" id="CHEBI:60240"/>
        <label>1</label>
    </ligand>
</feature>
<gene>
    <name evidence="3" type="ORF">H9864_03355</name>
</gene>
<dbReference type="Gene3D" id="3.20.20.140">
    <property type="entry name" value="Metal-dependent hydrolases"/>
    <property type="match status" value="1"/>
</dbReference>
<dbReference type="PANTHER" id="PTHR46124:SF2">
    <property type="entry name" value="D-AMINOACYL-TRNA DEACYLASE"/>
    <property type="match status" value="1"/>
</dbReference>
<dbReference type="PROSITE" id="PS01091">
    <property type="entry name" value="TATD_3"/>
    <property type="match status" value="1"/>
</dbReference>
<reference evidence="3" key="1">
    <citation type="journal article" date="2021" name="PeerJ">
        <title>Extensive microbial diversity within the chicken gut microbiome revealed by metagenomics and culture.</title>
        <authorList>
            <person name="Gilroy R."/>
            <person name="Ravi A."/>
            <person name="Getino M."/>
            <person name="Pursley I."/>
            <person name="Horton D.L."/>
            <person name="Alikhan N.F."/>
            <person name="Baker D."/>
            <person name="Gharbi K."/>
            <person name="Hall N."/>
            <person name="Watson M."/>
            <person name="Adriaenssens E.M."/>
            <person name="Foster-Nyarko E."/>
            <person name="Jarju S."/>
            <person name="Secka A."/>
            <person name="Antonio M."/>
            <person name="Oren A."/>
            <person name="Chaudhuri R.R."/>
            <person name="La Ragione R."/>
            <person name="Hildebrand F."/>
            <person name="Pallen M.J."/>
        </authorList>
    </citation>
    <scope>NUCLEOTIDE SEQUENCE</scope>
    <source>
        <strain evidence="3">742</strain>
    </source>
</reference>
<keyword evidence="2" id="KW-0479">Metal-binding</keyword>
<dbReference type="GO" id="GO:0046872">
    <property type="term" value="F:metal ion binding"/>
    <property type="evidence" value="ECO:0007669"/>
    <property type="project" value="UniProtKB-KW"/>
</dbReference>
<keyword evidence="1 3" id="KW-0378">Hydrolase</keyword>
<dbReference type="InterPro" id="IPR001130">
    <property type="entry name" value="TatD-like"/>
</dbReference>
<accession>A0A9E2KJX2</accession>
<name>A0A9E2KJX2_9FIRM</name>
<dbReference type="Pfam" id="PF01026">
    <property type="entry name" value="TatD_DNase"/>
    <property type="match status" value="1"/>
</dbReference>